<dbReference type="InterPro" id="IPR029044">
    <property type="entry name" value="Nucleotide-diphossugar_trans"/>
</dbReference>
<evidence type="ECO:0008006" key="4">
    <source>
        <dbReference type="Google" id="ProtNLM"/>
    </source>
</evidence>
<feature type="transmembrane region" description="Helical" evidence="1">
    <location>
        <begin position="261"/>
        <end position="281"/>
    </location>
</feature>
<dbReference type="Proteomes" id="UP001216558">
    <property type="component" value="Unassembled WGS sequence"/>
</dbReference>
<keyword evidence="1" id="KW-1133">Transmembrane helix</keyword>
<comment type="caution">
    <text evidence="2">The sequence shown here is derived from an EMBL/GenBank/DDBJ whole genome shotgun (WGS) entry which is preliminary data.</text>
</comment>
<dbReference type="SUPFAM" id="SSF53448">
    <property type="entry name" value="Nucleotide-diphospho-sugar transferases"/>
    <property type="match status" value="1"/>
</dbReference>
<protein>
    <recommendedName>
        <fullName evidence="4">CDP-L-myo-inositol myo-inositolphosphotransferase</fullName>
    </recommendedName>
</protein>
<keyword evidence="1" id="KW-0472">Membrane</keyword>
<organism evidence="2 3">
    <name type="scientific">Erythrobacter fulvus</name>
    <dbReference type="NCBI Taxonomy" id="2987523"/>
    <lineage>
        <taxon>Bacteria</taxon>
        <taxon>Pseudomonadati</taxon>
        <taxon>Pseudomonadota</taxon>
        <taxon>Alphaproteobacteria</taxon>
        <taxon>Sphingomonadales</taxon>
        <taxon>Erythrobacteraceae</taxon>
        <taxon>Erythrobacter/Porphyrobacter group</taxon>
        <taxon>Erythrobacter</taxon>
    </lineage>
</organism>
<feature type="transmembrane region" description="Helical" evidence="1">
    <location>
        <begin position="359"/>
        <end position="390"/>
    </location>
</feature>
<dbReference type="EMBL" id="JAQQXQ010000001">
    <property type="protein sequence ID" value="MDC8753388.1"/>
    <property type="molecule type" value="Genomic_DNA"/>
</dbReference>
<gene>
    <name evidence="2" type="ORF">OIK40_01885</name>
</gene>
<sequence length="395" mass="40889">MRTGLVSALRRTGTGALRAAMPLAGRTVLSRQVDLLHALGCERILCLCDRVDAEVLGVQQAVESTGGTFQALRGFLHLPALVRGDDELVILADGLLPDPTLIADLFAQTTPPRFVAALASSNPLVAQHPDDFERIDAERHWAGVLAMRGAPVQHLADFPPDADAVSLLLRLALQAGTPCRIVTEDRAASSAWLLAADETALAVQENALIMRAAGAVDWRRPSQAAARLIGRQLVPRGLTRGPLFALAGALVLLLGGVTASWFGAAVSGLTLAAGGVLAAALADVMANMRRELLGDGLSARALGWTGWAVDALAALTLWLALTSAPLSEPLSVLGPVAVGLARVASRTVPALAFPADRMVLIAVLALGAGLGVLPLFVAVSALVLLGGLLLRGMPD</sequence>
<evidence type="ECO:0000313" key="3">
    <source>
        <dbReference type="Proteomes" id="UP001216558"/>
    </source>
</evidence>
<evidence type="ECO:0000313" key="2">
    <source>
        <dbReference type="EMBL" id="MDC8753388.1"/>
    </source>
</evidence>
<dbReference type="RefSeq" id="WP_273675711.1">
    <property type="nucleotide sequence ID" value="NZ_JAQQXQ010000001.1"/>
</dbReference>
<proteinExistence type="predicted"/>
<reference evidence="2 3" key="1">
    <citation type="submission" date="2022-10" db="EMBL/GenBank/DDBJ databases">
        <title>Erythrobacter sp. sf7 Genome sequencing.</title>
        <authorList>
            <person name="Park S."/>
        </authorList>
    </citation>
    <scope>NUCLEOTIDE SEQUENCE [LARGE SCALE GENOMIC DNA]</scope>
    <source>
        <strain evidence="3">sf7</strain>
    </source>
</reference>
<name>A0ABT5JMM2_9SPHN</name>
<dbReference type="Gene3D" id="3.90.550.10">
    <property type="entry name" value="Spore Coat Polysaccharide Biosynthesis Protein SpsA, Chain A"/>
    <property type="match status" value="1"/>
</dbReference>
<keyword evidence="1" id="KW-0812">Transmembrane</keyword>
<evidence type="ECO:0000256" key="1">
    <source>
        <dbReference type="SAM" id="Phobius"/>
    </source>
</evidence>
<feature type="transmembrane region" description="Helical" evidence="1">
    <location>
        <begin position="301"/>
        <end position="321"/>
    </location>
</feature>
<keyword evidence="3" id="KW-1185">Reference proteome</keyword>
<accession>A0ABT5JMM2</accession>